<proteinExistence type="predicted"/>
<dbReference type="EMBL" id="CAKKNE010000002">
    <property type="protein sequence ID" value="CAH0369881.1"/>
    <property type="molecule type" value="Genomic_DNA"/>
</dbReference>
<dbReference type="GO" id="GO:0050661">
    <property type="term" value="F:NADP binding"/>
    <property type="evidence" value="ECO:0007669"/>
    <property type="project" value="InterPro"/>
</dbReference>
<dbReference type="InterPro" id="IPR036343">
    <property type="entry name" value="GluRdtase_N_sf"/>
</dbReference>
<reference evidence="3" key="1">
    <citation type="submission" date="2021-11" db="EMBL/GenBank/DDBJ databases">
        <authorList>
            <consortium name="Genoscope - CEA"/>
            <person name="William W."/>
        </authorList>
    </citation>
    <scope>NUCLEOTIDE SEQUENCE</scope>
</reference>
<comment type="caution">
    <text evidence="3">The sequence shown here is derived from an EMBL/GenBank/DDBJ whole genome shotgun (WGS) entry which is preliminary data.</text>
</comment>
<feature type="domain" description="Glutamyl-tRNA reductase N-terminal" evidence="2">
    <location>
        <begin position="66"/>
        <end position="209"/>
    </location>
</feature>
<organism evidence="3 4">
    <name type="scientific">Pelagomonas calceolata</name>
    <dbReference type="NCBI Taxonomy" id="35677"/>
    <lineage>
        <taxon>Eukaryota</taxon>
        <taxon>Sar</taxon>
        <taxon>Stramenopiles</taxon>
        <taxon>Ochrophyta</taxon>
        <taxon>Pelagophyceae</taxon>
        <taxon>Pelagomonadales</taxon>
        <taxon>Pelagomonadaceae</taxon>
        <taxon>Pelagomonas</taxon>
    </lineage>
</organism>
<keyword evidence="4" id="KW-1185">Reference proteome</keyword>
<sequence length="337" mass="35118">MHRVTLVLVVAQALDLAPLSKLRAVSLARPPESRLIAGKLDDSHVAIWKWKEATMGDGAGAACTGVERALAERVKAATGGEAIVLSTCARLDVYSYSDADKDLAAIVASDIGGAATTWRAARLFAPRYATPVEPTLASRCGADAARHVFEVACFAGLERCEFDPFDSHQAHVVKQIKAAFDDAARDGGPCGTRLSALLRLALETGKAARDGKSVRAINTLRGKALDAVALATARQEVAAAVEERVLEPAVLKAAEAYAALDAGPRLRELSELADEAVAEAIRSAPSAASREADLTRAARKALHGPLMRVRAGEAVLAEDASSDVRAAVAEALTAAAA</sequence>
<dbReference type="Gene3D" id="3.30.460.30">
    <property type="entry name" value="Glutamyl-tRNA reductase, N-terminal domain"/>
    <property type="match status" value="1"/>
</dbReference>
<dbReference type="InterPro" id="IPR015895">
    <property type="entry name" value="4pyrrol_synth_GluRdtase_N"/>
</dbReference>
<feature type="signal peptide" evidence="1">
    <location>
        <begin position="1"/>
        <end position="16"/>
    </location>
</feature>
<name>A0A8J2X0Y5_9STRA</name>
<gene>
    <name evidence="3" type="ORF">PECAL_2P30250</name>
</gene>
<dbReference type="Proteomes" id="UP000789595">
    <property type="component" value="Unassembled WGS sequence"/>
</dbReference>
<accession>A0A8J2X0Y5</accession>
<evidence type="ECO:0000313" key="3">
    <source>
        <dbReference type="EMBL" id="CAH0369881.1"/>
    </source>
</evidence>
<dbReference type="GO" id="GO:0008883">
    <property type="term" value="F:glutamyl-tRNA reductase activity"/>
    <property type="evidence" value="ECO:0007669"/>
    <property type="project" value="InterPro"/>
</dbReference>
<dbReference type="GO" id="GO:0033014">
    <property type="term" value="P:tetrapyrrole biosynthetic process"/>
    <property type="evidence" value="ECO:0007669"/>
    <property type="project" value="InterPro"/>
</dbReference>
<evidence type="ECO:0000256" key="1">
    <source>
        <dbReference type="SAM" id="SignalP"/>
    </source>
</evidence>
<feature type="chain" id="PRO_5035284094" description="Glutamyl-tRNA reductase N-terminal domain-containing protein" evidence="1">
    <location>
        <begin position="17"/>
        <end position="337"/>
    </location>
</feature>
<dbReference type="SUPFAM" id="SSF69742">
    <property type="entry name" value="Glutamyl tRNA-reductase catalytic, N-terminal domain"/>
    <property type="match status" value="1"/>
</dbReference>
<dbReference type="AlphaFoldDB" id="A0A8J2X0Y5"/>
<evidence type="ECO:0000313" key="4">
    <source>
        <dbReference type="Proteomes" id="UP000789595"/>
    </source>
</evidence>
<protein>
    <recommendedName>
        <fullName evidence="2">Glutamyl-tRNA reductase N-terminal domain-containing protein</fullName>
    </recommendedName>
</protein>
<dbReference type="Pfam" id="PF05201">
    <property type="entry name" value="GlutR_N"/>
    <property type="match status" value="1"/>
</dbReference>
<evidence type="ECO:0000259" key="2">
    <source>
        <dbReference type="Pfam" id="PF05201"/>
    </source>
</evidence>
<keyword evidence="1" id="KW-0732">Signal</keyword>